<comment type="subcellular location">
    <subcellularLocation>
        <location evidence="1">Membrane</location>
        <topology evidence="1">Multi-pass membrane protein</topology>
    </subcellularLocation>
</comment>
<dbReference type="GO" id="GO:0016020">
    <property type="term" value="C:membrane"/>
    <property type="evidence" value="ECO:0007669"/>
    <property type="project" value="UniProtKB-SubCell"/>
</dbReference>
<dbReference type="Pfam" id="PF00122">
    <property type="entry name" value="E1-E2_ATPase"/>
    <property type="match status" value="1"/>
</dbReference>
<dbReference type="InterPro" id="IPR059000">
    <property type="entry name" value="ATPase_P-type_domA"/>
</dbReference>
<feature type="transmembrane region" description="Helical" evidence="8">
    <location>
        <begin position="66"/>
        <end position="82"/>
    </location>
</feature>
<proteinExistence type="predicted"/>
<evidence type="ECO:0000313" key="12">
    <source>
        <dbReference type="EMBL" id="GBF49908.1"/>
    </source>
</evidence>
<dbReference type="InterPro" id="IPR001757">
    <property type="entry name" value="P_typ_ATPase"/>
</dbReference>
<evidence type="ECO:0000259" key="11">
    <source>
        <dbReference type="Pfam" id="PF00690"/>
    </source>
</evidence>
<feature type="transmembrane region" description="Helical" evidence="8">
    <location>
        <begin position="41"/>
        <end position="60"/>
    </location>
</feature>
<evidence type="ECO:0000313" key="13">
    <source>
        <dbReference type="Proteomes" id="UP000245133"/>
    </source>
</evidence>
<feature type="domain" description="Cation-transporting P-type ATPase N-terminal" evidence="11">
    <location>
        <begin position="4"/>
        <end position="56"/>
    </location>
</feature>
<reference evidence="12 13" key="1">
    <citation type="submission" date="2018-02" db="EMBL/GenBank/DDBJ databases">
        <title>Novel Leptospira species isolated from soil and water in Japan.</title>
        <authorList>
            <person name="Nakao R."/>
            <person name="Masuzawa T."/>
        </authorList>
    </citation>
    <scope>NUCLEOTIDE SEQUENCE [LARGE SCALE GENOMIC DNA]</scope>
    <source>
        <strain evidence="12 13">YH101</strain>
    </source>
</reference>
<dbReference type="InterPro" id="IPR023214">
    <property type="entry name" value="HAD_sf"/>
</dbReference>
<organism evidence="12 13">
    <name type="scientific">Leptospira ryugenii</name>
    <dbReference type="NCBI Taxonomy" id="1917863"/>
    <lineage>
        <taxon>Bacteria</taxon>
        <taxon>Pseudomonadati</taxon>
        <taxon>Spirochaetota</taxon>
        <taxon>Spirochaetia</taxon>
        <taxon>Leptospirales</taxon>
        <taxon>Leptospiraceae</taxon>
        <taxon>Leptospira</taxon>
    </lineage>
</organism>
<name>A0A2P2DZ53_9LEPT</name>
<dbReference type="InterPro" id="IPR044492">
    <property type="entry name" value="P_typ_ATPase_HD_dom"/>
</dbReference>
<dbReference type="RefSeq" id="WP_108975197.1">
    <property type="nucleotide sequence ID" value="NZ_BFBB01000003.1"/>
</dbReference>
<feature type="transmembrane region" description="Helical" evidence="8">
    <location>
        <begin position="652"/>
        <end position="673"/>
    </location>
</feature>
<evidence type="ECO:0000256" key="6">
    <source>
        <dbReference type="ARBA" id="ARBA00022989"/>
    </source>
</evidence>
<dbReference type="SUPFAM" id="SSF81653">
    <property type="entry name" value="Calcium ATPase, transduction domain A"/>
    <property type="match status" value="1"/>
</dbReference>
<keyword evidence="2 8" id="KW-0812">Transmembrane</keyword>
<protein>
    <submittedName>
        <fullName evidence="12">Putative calcium-translocating P-type ATPase, PMCA-type</fullName>
    </submittedName>
</protein>
<evidence type="ECO:0000259" key="9">
    <source>
        <dbReference type="Pfam" id="PF00122"/>
    </source>
</evidence>
<feature type="transmembrane region" description="Helical" evidence="8">
    <location>
        <begin position="247"/>
        <end position="272"/>
    </location>
</feature>
<evidence type="ECO:0000256" key="3">
    <source>
        <dbReference type="ARBA" id="ARBA00022741"/>
    </source>
</evidence>
<dbReference type="Pfam" id="PF00690">
    <property type="entry name" value="Cation_ATPase_N"/>
    <property type="match status" value="1"/>
</dbReference>
<evidence type="ECO:0000256" key="1">
    <source>
        <dbReference type="ARBA" id="ARBA00004141"/>
    </source>
</evidence>
<dbReference type="SUPFAM" id="SSF81665">
    <property type="entry name" value="Calcium ATPase, transmembrane domain M"/>
    <property type="match status" value="1"/>
</dbReference>
<dbReference type="SFLD" id="SFLDS00003">
    <property type="entry name" value="Haloacid_Dehalogenase"/>
    <property type="match status" value="1"/>
</dbReference>
<evidence type="ECO:0000256" key="4">
    <source>
        <dbReference type="ARBA" id="ARBA00022840"/>
    </source>
</evidence>
<keyword evidence="3" id="KW-0547">Nucleotide-binding</keyword>
<dbReference type="PROSITE" id="PS00154">
    <property type="entry name" value="ATPASE_E1_E2"/>
    <property type="match status" value="1"/>
</dbReference>
<dbReference type="Gene3D" id="3.40.1110.10">
    <property type="entry name" value="Calcium-transporting ATPase, cytoplasmic domain N"/>
    <property type="match status" value="2"/>
</dbReference>
<comment type="caution">
    <text evidence="12">The sequence shown here is derived from an EMBL/GenBank/DDBJ whole genome shotgun (WGS) entry which is preliminary data.</text>
</comment>
<dbReference type="Gene3D" id="1.20.1110.10">
    <property type="entry name" value="Calcium-transporting ATPase, transmembrane domain"/>
    <property type="match status" value="2"/>
</dbReference>
<evidence type="ECO:0000256" key="7">
    <source>
        <dbReference type="ARBA" id="ARBA00023136"/>
    </source>
</evidence>
<dbReference type="Gene3D" id="3.40.50.1000">
    <property type="entry name" value="HAD superfamily/HAD-like"/>
    <property type="match status" value="2"/>
</dbReference>
<accession>A0A2P2DZ53</accession>
<dbReference type="InterPro" id="IPR018303">
    <property type="entry name" value="ATPase_P-typ_P_site"/>
</dbReference>
<keyword evidence="4" id="KW-0067">ATP-binding</keyword>
<feature type="transmembrane region" description="Helical" evidence="8">
    <location>
        <begin position="803"/>
        <end position="822"/>
    </location>
</feature>
<gene>
    <name evidence="12" type="ORF">LPTSP4_14280</name>
</gene>
<keyword evidence="13" id="KW-1185">Reference proteome</keyword>
<dbReference type="Proteomes" id="UP000245133">
    <property type="component" value="Unassembled WGS sequence"/>
</dbReference>
<evidence type="ECO:0000256" key="8">
    <source>
        <dbReference type="SAM" id="Phobius"/>
    </source>
</evidence>
<dbReference type="SUPFAM" id="SSF81660">
    <property type="entry name" value="Metal cation-transporting ATPase, ATP-binding domain N"/>
    <property type="match status" value="1"/>
</dbReference>
<dbReference type="InterPro" id="IPR023298">
    <property type="entry name" value="ATPase_P-typ_TM_dom_sf"/>
</dbReference>
<dbReference type="Gene3D" id="2.70.150.10">
    <property type="entry name" value="Calcium-transporting ATPase, cytoplasmic transduction domain A"/>
    <property type="match status" value="1"/>
</dbReference>
<feature type="domain" description="Cation-transporting P-type ATPase C-terminal" evidence="10">
    <location>
        <begin position="651"/>
        <end position="826"/>
    </location>
</feature>
<dbReference type="Pfam" id="PF00689">
    <property type="entry name" value="Cation_ATPase_C"/>
    <property type="match status" value="1"/>
</dbReference>
<feature type="transmembrane region" description="Helical" evidence="8">
    <location>
        <begin position="625"/>
        <end position="646"/>
    </location>
</feature>
<dbReference type="SFLD" id="SFLDG00002">
    <property type="entry name" value="C1.7:_P-type_atpase_like"/>
    <property type="match status" value="1"/>
</dbReference>
<sequence length="831" mass="92485">MQIDQFKGLSSEEIPNIRKVSGWNELRQQKEKNVLQSLYDILKEPMVFLLVLIGLIYTLIGDLGEAMILSASVALIVIITFIQEGKTSKALKALREMASPRCMVIRDAAIQRLDGRELVPGDYILLSEGDRIPADSNIVSTQHLKVDESILTGESISVTKNRADTIYCGTLVVNGEAVCEVKSIGESTEIGKIGKKIAEENLNKTRLELEVEQIVRIVFIFAMLLCLGLALYLGVSKGDWLKGILSGLTLAIGILPEELPLVLTIFFAFGAYRLSKKNVLTRKTRVIESLGTATILCTDKTGTLTQNRMSIKKIHTYGSGDSNEEEGHWNESSKHIVFVGARASKESGLDPVDLAFLEARNKFKSINLQNEPVLHWLKDFPITQNILAFASVYQHRDTLSIFAKGAPETILSLSQLDEKEKHNQLAIVNRMAKEGYRIIAVAKAIQNSLAIPEELHDLQFEYLGFVGLEDPIREEVPNAIQRAYQAGLRTIMITGDFPETAKHIARKIGLKNPDSVCTGEEFRSLREEDSIQTISNVNIFCRVSPEDKWQIVKILKGLGEVVAMTGDGVNDAPALKTADIGVAMGKRGTDVAREASDLVLLDDSFSSILSAVEEGRHIFHNLKKALAYILAVHIPIIGCAFLPSLLHLPFQILSAVHIVFLEMIIDPTSTLVFEREPVEVSEMNKPPRKSTETLFDKSLFLNALAQGSISLISIMLAYFYVLKYEANVEDDPLIISTVCFYTLVFTNLLLIMVNRNSNLAFWETFRVPNSVLPIVVMGTLFSLYSAIYIPVLQKIFHFAPLNLKTIAFCSSISILTIVVYELRKIIFRRKV</sequence>
<dbReference type="NCBIfam" id="TIGR01494">
    <property type="entry name" value="ATPase_P-type"/>
    <property type="match status" value="2"/>
</dbReference>
<dbReference type="InterPro" id="IPR004014">
    <property type="entry name" value="ATPase_P-typ_cation-transptr_N"/>
</dbReference>
<dbReference type="SUPFAM" id="SSF56784">
    <property type="entry name" value="HAD-like"/>
    <property type="match status" value="1"/>
</dbReference>
<dbReference type="InterPro" id="IPR023299">
    <property type="entry name" value="ATPase_P-typ_cyto_dom_N"/>
</dbReference>
<feature type="domain" description="P-type ATPase A" evidence="9">
    <location>
        <begin position="97"/>
        <end position="196"/>
    </location>
</feature>
<dbReference type="PRINTS" id="PR00120">
    <property type="entry name" value="HATPASE"/>
</dbReference>
<feature type="transmembrane region" description="Helical" evidence="8">
    <location>
        <begin position="771"/>
        <end position="791"/>
    </location>
</feature>
<dbReference type="OrthoDB" id="9760364at2"/>
<dbReference type="GO" id="GO:0016887">
    <property type="term" value="F:ATP hydrolysis activity"/>
    <property type="evidence" value="ECO:0007669"/>
    <property type="project" value="InterPro"/>
</dbReference>
<keyword evidence="5" id="KW-1278">Translocase</keyword>
<keyword evidence="7 8" id="KW-0472">Membrane</keyword>
<dbReference type="InterPro" id="IPR006068">
    <property type="entry name" value="ATPase_P-typ_cation-transptr_C"/>
</dbReference>
<dbReference type="EMBL" id="BFBB01000003">
    <property type="protein sequence ID" value="GBF49908.1"/>
    <property type="molecule type" value="Genomic_DNA"/>
</dbReference>
<dbReference type="InterPro" id="IPR036412">
    <property type="entry name" value="HAD-like_sf"/>
</dbReference>
<dbReference type="AlphaFoldDB" id="A0A2P2DZ53"/>
<dbReference type="GO" id="GO:0005524">
    <property type="term" value="F:ATP binding"/>
    <property type="evidence" value="ECO:0007669"/>
    <property type="project" value="UniProtKB-KW"/>
</dbReference>
<keyword evidence="6 8" id="KW-1133">Transmembrane helix</keyword>
<dbReference type="SFLD" id="SFLDF00027">
    <property type="entry name" value="p-type_atpase"/>
    <property type="match status" value="1"/>
</dbReference>
<feature type="transmembrane region" description="Helical" evidence="8">
    <location>
        <begin position="214"/>
        <end position="235"/>
    </location>
</feature>
<evidence type="ECO:0000259" key="10">
    <source>
        <dbReference type="Pfam" id="PF00689"/>
    </source>
</evidence>
<feature type="transmembrane region" description="Helical" evidence="8">
    <location>
        <begin position="699"/>
        <end position="721"/>
    </location>
</feature>
<dbReference type="PRINTS" id="PR00119">
    <property type="entry name" value="CATATPASE"/>
</dbReference>
<dbReference type="PANTHER" id="PTHR42861">
    <property type="entry name" value="CALCIUM-TRANSPORTING ATPASE"/>
    <property type="match status" value="1"/>
</dbReference>
<dbReference type="InterPro" id="IPR008250">
    <property type="entry name" value="ATPase_P-typ_transduc_dom_A_sf"/>
</dbReference>
<dbReference type="Pfam" id="PF00702">
    <property type="entry name" value="Hydrolase"/>
    <property type="match status" value="1"/>
</dbReference>
<feature type="transmembrane region" description="Helical" evidence="8">
    <location>
        <begin position="733"/>
        <end position="751"/>
    </location>
</feature>
<evidence type="ECO:0000256" key="2">
    <source>
        <dbReference type="ARBA" id="ARBA00022692"/>
    </source>
</evidence>
<evidence type="ECO:0000256" key="5">
    <source>
        <dbReference type="ARBA" id="ARBA00022967"/>
    </source>
</evidence>